<gene>
    <name evidence="1" type="ORF">Xinn_01752</name>
    <name evidence="2" type="ORF">XIS1_1110013</name>
</gene>
<reference evidence="3" key="2">
    <citation type="submission" date="2016-12" db="EMBL/GenBank/DDBJ databases">
        <authorList>
            <person name="Gaudriault S."/>
        </authorList>
    </citation>
    <scope>NUCLEOTIDE SEQUENCE [LARGE SCALE GENOMIC DNA]</scope>
    <source>
        <strain evidence="3">HGB1681 (deposited as PTA-6826 in the American Type Culture Collection)</strain>
    </source>
</reference>
<dbReference type="OrthoDB" id="7831428at2"/>
<evidence type="ECO:0000313" key="1">
    <source>
        <dbReference type="EMBL" id="PHM36219.1"/>
    </source>
</evidence>
<dbReference type="RefSeq" id="WP_086954662.1">
    <property type="nucleotide sequence ID" value="NZ_CAWNQC010000068.1"/>
</dbReference>
<protein>
    <recommendedName>
        <fullName evidence="5">Type VI secretion-associated protein, VC_A0118 family</fullName>
    </recommendedName>
</protein>
<accession>A0A1N6MQY1</accession>
<dbReference type="Proteomes" id="UP000224871">
    <property type="component" value="Unassembled WGS sequence"/>
</dbReference>
<organism evidence="2 3">
    <name type="scientific">Xenorhabdus innexi</name>
    <dbReference type="NCBI Taxonomy" id="290109"/>
    <lineage>
        <taxon>Bacteria</taxon>
        <taxon>Pseudomonadati</taxon>
        <taxon>Pseudomonadota</taxon>
        <taxon>Gammaproteobacteria</taxon>
        <taxon>Enterobacterales</taxon>
        <taxon>Morganellaceae</taxon>
        <taxon>Xenorhabdus</taxon>
    </lineage>
</organism>
<reference evidence="1 4" key="3">
    <citation type="journal article" date="2017" name="Nat. Microbiol.">
        <title>Natural product diversity associated with the nematode symbionts Photorhabdus and Xenorhabdus.</title>
        <authorList>
            <person name="Tobias N.J."/>
            <person name="Wolff H."/>
            <person name="Djahanschiri B."/>
            <person name="Grundmann F."/>
            <person name="Kronenwerth M."/>
            <person name="Shi Y.M."/>
            <person name="Simonyi S."/>
            <person name="Grun P."/>
            <person name="Shapiro-Ilan D."/>
            <person name="Pidot S.J."/>
            <person name="Stinear T.P."/>
            <person name="Ebersberger I."/>
            <person name="Bode H.B."/>
        </authorList>
    </citation>
    <scope>NUCLEOTIDE SEQUENCE [LARGE SCALE GENOMIC DNA]</scope>
    <source>
        <strain evidence="1 4">DSM 16336</strain>
    </source>
</reference>
<reference evidence="2" key="1">
    <citation type="submission" date="2016-12" db="EMBL/GenBank/DDBJ databases">
        <authorList>
            <person name="Song W.-J."/>
            <person name="Kurnit D.M."/>
        </authorList>
    </citation>
    <scope>NUCLEOTIDE SEQUENCE [LARGE SCALE GENOMIC DNA]</scope>
    <source>
        <strain evidence="2">HGB1681</strain>
    </source>
</reference>
<proteinExistence type="predicted"/>
<evidence type="ECO:0000313" key="2">
    <source>
        <dbReference type="EMBL" id="SIP71236.1"/>
    </source>
</evidence>
<dbReference type="Pfam" id="PF11319">
    <property type="entry name" value="VasI"/>
    <property type="match status" value="1"/>
</dbReference>
<keyword evidence="4" id="KW-1185">Reference proteome</keyword>
<dbReference type="InterPro" id="IPR017738">
    <property type="entry name" value="T6SS-assoc_VCA0118"/>
</dbReference>
<evidence type="ECO:0000313" key="4">
    <source>
        <dbReference type="Proteomes" id="UP000224871"/>
    </source>
</evidence>
<evidence type="ECO:0000313" key="3">
    <source>
        <dbReference type="Proteomes" id="UP000196435"/>
    </source>
</evidence>
<dbReference type="EMBL" id="FTLG01000015">
    <property type="protein sequence ID" value="SIP71236.1"/>
    <property type="molecule type" value="Genomic_DNA"/>
</dbReference>
<dbReference type="NCBIfam" id="TIGR03360">
    <property type="entry name" value="VI_minor_1"/>
    <property type="match status" value="1"/>
</dbReference>
<name>A0A1N6MQY1_9GAMM</name>
<sequence>MNIALIISSLLVSLAGSPKLAELAEAQETAASESQGVVLQQEEQLQKNPFGKKQLDELQKCRFERSALIRLACYDREFDNLKIGTVPVTLENMGPMWRQAMEQEMQRTDHSTGFITTRGENGTTRIILTTPAVGVPPPRPVLMLSCIDRITRLQVALPKPAESGAVTITTNKTLFKTEWFLRERGYLWESSRGLPGIDEIKRLMGSEHMTIAPEQGSQITFNISQLEQAAKPLREACRW</sequence>
<dbReference type="Proteomes" id="UP000196435">
    <property type="component" value="Unassembled WGS sequence"/>
</dbReference>
<dbReference type="AlphaFoldDB" id="A0A1N6MQY1"/>
<dbReference type="EMBL" id="NIBU01000016">
    <property type="protein sequence ID" value="PHM36219.1"/>
    <property type="molecule type" value="Genomic_DNA"/>
</dbReference>
<evidence type="ECO:0008006" key="5">
    <source>
        <dbReference type="Google" id="ProtNLM"/>
    </source>
</evidence>